<evidence type="ECO:0000313" key="2">
    <source>
        <dbReference type="Proteomes" id="UP001195483"/>
    </source>
</evidence>
<dbReference type="AlphaFoldDB" id="A0AAE0T3N8"/>
<keyword evidence="2" id="KW-1185">Reference proteome</keyword>
<reference evidence="1" key="1">
    <citation type="journal article" date="2021" name="Genome Biol. Evol.">
        <title>A High-Quality Reference Genome for a Parasitic Bivalve with Doubly Uniparental Inheritance (Bivalvia: Unionida).</title>
        <authorList>
            <person name="Smith C.H."/>
        </authorList>
    </citation>
    <scope>NUCLEOTIDE SEQUENCE</scope>
    <source>
        <strain evidence="1">CHS0354</strain>
    </source>
</reference>
<dbReference type="Proteomes" id="UP001195483">
    <property type="component" value="Unassembled WGS sequence"/>
</dbReference>
<reference evidence="1" key="3">
    <citation type="submission" date="2023-05" db="EMBL/GenBank/DDBJ databases">
        <authorList>
            <person name="Smith C.H."/>
        </authorList>
    </citation>
    <scope>NUCLEOTIDE SEQUENCE</scope>
    <source>
        <strain evidence="1">CHS0354</strain>
        <tissue evidence="1">Mantle</tissue>
    </source>
</reference>
<evidence type="ECO:0000313" key="1">
    <source>
        <dbReference type="EMBL" id="KAK3602779.1"/>
    </source>
</evidence>
<reference evidence="1" key="2">
    <citation type="journal article" date="2021" name="Genome Biol. Evol.">
        <title>Developing a high-quality reference genome for a parasitic bivalve with doubly uniparental inheritance (Bivalvia: Unionida).</title>
        <authorList>
            <person name="Smith C.H."/>
        </authorList>
    </citation>
    <scope>NUCLEOTIDE SEQUENCE</scope>
    <source>
        <strain evidence="1">CHS0354</strain>
        <tissue evidence="1">Mantle</tissue>
    </source>
</reference>
<comment type="caution">
    <text evidence="1">The sequence shown here is derived from an EMBL/GenBank/DDBJ whole genome shotgun (WGS) entry which is preliminary data.</text>
</comment>
<organism evidence="1 2">
    <name type="scientific">Potamilus streckersoni</name>
    <dbReference type="NCBI Taxonomy" id="2493646"/>
    <lineage>
        <taxon>Eukaryota</taxon>
        <taxon>Metazoa</taxon>
        <taxon>Spiralia</taxon>
        <taxon>Lophotrochozoa</taxon>
        <taxon>Mollusca</taxon>
        <taxon>Bivalvia</taxon>
        <taxon>Autobranchia</taxon>
        <taxon>Heteroconchia</taxon>
        <taxon>Palaeoheterodonta</taxon>
        <taxon>Unionida</taxon>
        <taxon>Unionoidea</taxon>
        <taxon>Unionidae</taxon>
        <taxon>Ambleminae</taxon>
        <taxon>Lampsilini</taxon>
        <taxon>Potamilus</taxon>
    </lineage>
</organism>
<dbReference type="EMBL" id="JAEAOA010001575">
    <property type="protein sequence ID" value="KAK3602779.1"/>
    <property type="molecule type" value="Genomic_DNA"/>
</dbReference>
<gene>
    <name evidence="1" type="ORF">CHS0354_026327</name>
</gene>
<accession>A0AAE0T3N8</accession>
<proteinExistence type="predicted"/>
<name>A0AAE0T3N8_9BIVA</name>
<protein>
    <submittedName>
        <fullName evidence="1">Uncharacterized protein</fullName>
    </submittedName>
</protein>
<sequence length="75" mass="8361">MENKLLFVGSRDLRDADDNENVKQKTVFVIDKGTINTVIVDADDNENVKQKTVLVIDKGTINTVIVDADDNENVK</sequence>